<organism evidence="3 4">
    <name type="scientific">Pelatocladus maniniholoensis HA4357-MV3</name>
    <dbReference type="NCBI Taxonomy" id="1117104"/>
    <lineage>
        <taxon>Bacteria</taxon>
        <taxon>Bacillati</taxon>
        <taxon>Cyanobacteriota</taxon>
        <taxon>Cyanophyceae</taxon>
        <taxon>Nostocales</taxon>
        <taxon>Nostocaceae</taxon>
        <taxon>Pelatocladus</taxon>
    </lineage>
</organism>
<feature type="compositionally biased region" description="Polar residues" evidence="1">
    <location>
        <begin position="49"/>
        <end position="61"/>
    </location>
</feature>
<evidence type="ECO:0000313" key="4">
    <source>
        <dbReference type="Proteomes" id="UP000813215"/>
    </source>
</evidence>
<accession>A0A9E3H989</accession>
<feature type="signal peptide" evidence="2">
    <location>
        <begin position="1"/>
        <end position="25"/>
    </location>
</feature>
<reference evidence="3" key="1">
    <citation type="submission" date="2021-05" db="EMBL/GenBank/DDBJ databases">
        <authorList>
            <person name="Pietrasiak N."/>
            <person name="Ward R."/>
            <person name="Stajich J.E."/>
            <person name="Kurbessoian T."/>
        </authorList>
    </citation>
    <scope>NUCLEOTIDE SEQUENCE</scope>
    <source>
        <strain evidence="3">HA4357-MV3</strain>
    </source>
</reference>
<evidence type="ECO:0000256" key="2">
    <source>
        <dbReference type="SAM" id="SignalP"/>
    </source>
</evidence>
<keyword evidence="2" id="KW-0732">Signal</keyword>
<dbReference type="EMBL" id="JAHHHW010000096">
    <property type="protein sequence ID" value="MBW4433021.1"/>
    <property type="molecule type" value="Genomic_DNA"/>
</dbReference>
<dbReference type="AlphaFoldDB" id="A0A9E3H989"/>
<sequence>MKRTISLVIGIFISFLMMFSSVAMADEMKVATPVTPSELTKSEVVKVTPTETKQTSVSQPKASDIVDKGEMNPIKLKPECNVPCPGGAGGYISYGYCIPC</sequence>
<protein>
    <submittedName>
        <fullName evidence="3">Uncharacterized protein</fullName>
    </submittedName>
</protein>
<evidence type="ECO:0000313" key="3">
    <source>
        <dbReference type="EMBL" id="MBW4433021.1"/>
    </source>
</evidence>
<gene>
    <name evidence="3" type="ORF">KME28_15145</name>
</gene>
<dbReference type="Proteomes" id="UP000813215">
    <property type="component" value="Unassembled WGS sequence"/>
</dbReference>
<proteinExistence type="predicted"/>
<comment type="caution">
    <text evidence="3">The sequence shown here is derived from an EMBL/GenBank/DDBJ whole genome shotgun (WGS) entry which is preliminary data.</text>
</comment>
<reference evidence="3" key="2">
    <citation type="journal article" date="2022" name="Microbiol. Resour. Announc.">
        <title>Metagenome Sequencing to Explore Phylogenomics of Terrestrial Cyanobacteria.</title>
        <authorList>
            <person name="Ward R.D."/>
            <person name="Stajich J.E."/>
            <person name="Johansen J.R."/>
            <person name="Huntemann M."/>
            <person name="Clum A."/>
            <person name="Foster B."/>
            <person name="Foster B."/>
            <person name="Roux S."/>
            <person name="Palaniappan K."/>
            <person name="Varghese N."/>
            <person name="Mukherjee S."/>
            <person name="Reddy T.B.K."/>
            <person name="Daum C."/>
            <person name="Copeland A."/>
            <person name="Chen I.A."/>
            <person name="Ivanova N.N."/>
            <person name="Kyrpides N.C."/>
            <person name="Shapiro N."/>
            <person name="Eloe-Fadrosh E.A."/>
            <person name="Pietrasiak N."/>
        </authorList>
    </citation>
    <scope>NUCLEOTIDE SEQUENCE</scope>
    <source>
        <strain evidence="3">HA4357-MV3</strain>
    </source>
</reference>
<evidence type="ECO:0000256" key="1">
    <source>
        <dbReference type="SAM" id="MobiDB-lite"/>
    </source>
</evidence>
<feature type="region of interest" description="Disordered" evidence="1">
    <location>
        <begin position="45"/>
        <end position="64"/>
    </location>
</feature>
<feature type="chain" id="PRO_5038900016" evidence="2">
    <location>
        <begin position="26"/>
        <end position="100"/>
    </location>
</feature>
<name>A0A9E3H989_9NOST</name>